<proteinExistence type="predicted"/>
<sequence length="104" mass="11327">MSSSSLVDSDDSEAPIFAPSILDICPEPFIWVSKTITTTIESTPDAAEAFAVEMRMMNHGERLSRLAGDLAILRQGGRYQVIASRKAVCPPMERGAVWTRRGSA</sequence>
<dbReference type="Proteomes" id="UP000620124">
    <property type="component" value="Unassembled WGS sequence"/>
</dbReference>
<comment type="caution">
    <text evidence="1">The sequence shown here is derived from an EMBL/GenBank/DDBJ whole genome shotgun (WGS) entry which is preliminary data.</text>
</comment>
<organism evidence="1 2">
    <name type="scientific">Mycena venus</name>
    <dbReference type="NCBI Taxonomy" id="2733690"/>
    <lineage>
        <taxon>Eukaryota</taxon>
        <taxon>Fungi</taxon>
        <taxon>Dikarya</taxon>
        <taxon>Basidiomycota</taxon>
        <taxon>Agaricomycotina</taxon>
        <taxon>Agaricomycetes</taxon>
        <taxon>Agaricomycetidae</taxon>
        <taxon>Agaricales</taxon>
        <taxon>Marasmiineae</taxon>
        <taxon>Mycenaceae</taxon>
        <taxon>Mycena</taxon>
    </lineage>
</organism>
<gene>
    <name evidence="1" type="ORF">MVEN_00153600</name>
</gene>
<keyword evidence="2" id="KW-1185">Reference proteome</keyword>
<protein>
    <submittedName>
        <fullName evidence="1">Uncharacterized protein</fullName>
    </submittedName>
</protein>
<evidence type="ECO:0000313" key="1">
    <source>
        <dbReference type="EMBL" id="KAF7368323.1"/>
    </source>
</evidence>
<dbReference type="EMBL" id="JACAZI010000002">
    <property type="protein sequence ID" value="KAF7368323.1"/>
    <property type="molecule type" value="Genomic_DNA"/>
</dbReference>
<reference evidence="1" key="1">
    <citation type="submission" date="2020-05" db="EMBL/GenBank/DDBJ databases">
        <title>Mycena genomes resolve the evolution of fungal bioluminescence.</title>
        <authorList>
            <person name="Tsai I.J."/>
        </authorList>
    </citation>
    <scope>NUCLEOTIDE SEQUENCE</scope>
    <source>
        <strain evidence="1">CCC161011</strain>
    </source>
</reference>
<evidence type="ECO:0000313" key="2">
    <source>
        <dbReference type="Proteomes" id="UP000620124"/>
    </source>
</evidence>
<name>A0A8H7DDP4_9AGAR</name>
<dbReference type="AlphaFoldDB" id="A0A8H7DDP4"/>
<accession>A0A8H7DDP4</accession>